<proteinExistence type="predicted"/>
<accession>A0AAV0BQJ8</accession>
<name>A0AAV0BQJ8_PHAPC</name>
<dbReference type="EMBL" id="CALTRL010006111">
    <property type="protein sequence ID" value="CAH7689644.1"/>
    <property type="molecule type" value="Genomic_DNA"/>
</dbReference>
<comment type="caution">
    <text evidence="2">The sequence shown here is derived from an EMBL/GenBank/DDBJ whole genome shotgun (WGS) entry which is preliminary data.</text>
</comment>
<organism evidence="2 3">
    <name type="scientific">Phakopsora pachyrhizi</name>
    <name type="common">Asian soybean rust disease fungus</name>
    <dbReference type="NCBI Taxonomy" id="170000"/>
    <lineage>
        <taxon>Eukaryota</taxon>
        <taxon>Fungi</taxon>
        <taxon>Dikarya</taxon>
        <taxon>Basidiomycota</taxon>
        <taxon>Pucciniomycotina</taxon>
        <taxon>Pucciniomycetes</taxon>
        <taxon>Pucciniales</taxon>
        <taxon>Phakopsoraceae</taxon>
        <taxon>Phakopsora</taxon>
    </lineage>
</organism>
<feature type="signal peptide" evidence="1">
    <location>
        <begin position="1"/>
        <end position="21"/>
    </location>
</feature>
<keyword evidence="1" id="KW-0732">Signal</keyword>
<evidence type="ECO:0000313" key="3">
    <source>
        <dbReference type="Proteomes" id="UP001153365"/>
    </source>
</evidence>
<feature type="chain" id="PRO_5043381606" evidence="1">
    <location>
        <begin position="22"/>
        <end position="263"/>
    </location>
</feature>
<dbReference type="AlphaFoldDB" id="A0AAV0BQJ8"/>
<evidence type="ECO:0000313" key="2">
    <source>
        <dbReference type="EMBL" id="CAH7689644.1"/>
    </source>
</evidence>
<dbReference type="Proteomes" id="UP001153365">
    <property type="component" value="Unassembled WGS sequence"/>
</dbReference>
<evidence type="ECO:0000256" key="1">
    <source>
        <dbReference type="SAM" id="SignalP"/>
    </source>
</evidence>
<protein>
    <submittedName>
        <fullName evidence="2">Expressed protein</fullName>
    </submittedName>
</protein>
<reference evidence="2" key="1">
    <citation type="submission" date="2022-06" db="EMBL/GenBank/DDBJ databases">
        <authorList>
            <consortium name="SYNGENTA / RWTH Aachen University"/>
        </authorList>
    </citation>
    <scope>NUCLEOTIDE SEQUENCE</scope>
</reference>
<keyword evidence="3" id="KW-1185">Reference proteome</keyword>
<sequence length="263" mass="29668">MMIKISFGFILMATAFVVAIALPLNPKSLQNSMFAAYGSSIFQKTGSRISTAPAGLHSVKEISMPVKRPTTVLFRNMEVVPGPRPQSAALNTITGPLGNSFNEKRNKNIKAEEIKPVPFNELTFDKKVNFFENGDKTKYLSLSKAKSYTESTGKLKKELLEKFETNRQVAPVGKLSKARLEKFEKVDQEPTKQWSKTTKNERIEILEKPEQEPIRKWGKLPNERLKVFETKVPELNELTTNLVTTQKDNVPRIINSLNKGNSK</sequence>
<gene>
    <name evidence="2" type="ORF">PPACK8108_LOCUS24770</name>
</gene>